<dbReference type="PANTHER" id="PTHR39200:SF1">
    <property type="entry name" value="AUTO-TRANSPORTER ADHESIN HEAD GIN DOMAIN-CONTAINING PROTEIN-RELATED"/>
    <property type="match status" value="1"/>
</dbReference>
<evidence type="ECO:0000313" key="3">
    <source>
        <dbReference type="Proteomes" id="UP000664044"/>
    </source>
</evidence>
<proteinExistence type="predicted"/>
<gene>
    <name evidence="2" type="ORF">J0656_08340</name>
</gene>
<organism evidence="2 3">
    <name type="scientific">Flagellimonas aurea</name>
    <dbReference type="NCBI Taxonomy" id="2915619"/>
    <lineage>
        <taxon>Bacteria</taxon>
        <taxon>Pseudomonadati</taxon>
        <taxon>Bacteroidota</taxon>
        <taxon>Flavobacteriia</taxon>
        <taxon>Flavobacteriales</taxon>
        <taxon>Flavobacteriaceae</taxon>
        <taxon>Flagellimonas</taxon>
    </lineage>
</organism>
<dbReference type="Proteomes" id="UP000664044">
    <property type="component" value="Unassembled WGS sequence"/>
</dbReference>
<name>A0ABS3G3P2_9FLAO</name>
<dbReference type="EMBL" id="JAFLNL010000004">
    <property type="protein sequence ID" value="MBO0354021.1"/>
    <property type="molecule type" value="Genomic_DNA"/>
</dbReference>
<dbReference type="InterPro" id="IPR021255">
    <property type="entry name" value="DUF2807"/>
</dbReference>
<evidence type="ECO:0000313" key="2">
    <source>
        <dbReference type="EMBL" id="MBO0354021.1"/>
    </source>
</evidence>
<dbReference type="Gene3D" id="2.160.20.120">
    <property type="match status" value="1"/>
</dbReference>
<dbReference type="PANTHER" id="PTHR39200">
    <property type="entry name" value="HYPOTHETICAL EXPORTED PROTEIN"/>
    <property type="match status" value="1"/>
</dbReference>
<accession>A0ABS3G3P2</accession>
<dbReference type="PROSITE" id="PS51257">
    <property type="entry name" value="PROKAR_LIPOPROTEIN"/>
    <property type="match status" value="1"/>
</dbReference>
<dbReference type="Pfam" id="PF10988">
    <property type="entry name" value="DUF2807"/>
    <property type="match status" value="1"/>
</dbReference>
<sequence>MKNSTVGIVLVLIAALLVSCTWDDISGSGVLTTENRELNAFIAVSVDGIANVNIVQGNAQNVKIMADDNIIGLVKTEIKDGILEIYLTSGHNYKNIDVNLDIMAKALNGVANKGSGTLKVANVDSQEFYLDNMGSGNISISGASNKLSIENEGSGRISGFSFLADKCSIDIMGSGDVEISCTDELDVKIDGSAKVFYKGNPHVTKNILGSGNVINEN</sequence>
<dbReference type="RefSeq" id="WP_207032848.1">
    <property type="nucleotide sequence ID" value="NZ_JAFLNL010000004.1"/>
</dbReference>
<keyword evidence="3" id="KW-1185">Reference proteome</keyword>
<evidence type="ECO:0000259" key="1">
    <source>
        <dbReference type="Pfam" id="PF10988"/>
    </source>
</evidence>
<protein>
    <submittedName>
        <fullName evidence="2">DUF2807 domain-containing protein</fullName>
    </submittedName>
</protein>
<feature type="domain" description="Putative auto-transporter adhesin head GIN" evidence="1">
    <location>
        <begin position="41"/>
        <end position="201"/>
    </location>
</feature>
<comment type="caution">
    <text evidence="2">The sequence shown here is derived from an EMBL/GenBank/DDBJ whole genome shotgun (WGS) entry which is preliminary data.</text>
</comment>
<reference evidence="2 3" key="1">
    <citation type="submission" date="2021-03" db="EMBL/GenBank/DDBJ databases">
        <title>Muricauda lutimaris sp. nov. and Muricauda ruestringensis sp. nov, two marine members of the Flavobacteriaceae isolated from deep sea sediments of Western Pacific.</title>
        <authorList>
            <person name="Zhao S."/>
            <person name="Liu R."/>
        </authorList>
    </citation>
    <scope>NUCLEOTIDE SEQUENCE [LARGE SCALE GENOMIC DNA]</scope>
    <source>
        <strain evidence="2 3">BC31-1-A7</strain>
    </source>
</reference>